<feature type="domain" description="PLD phosphodiesterase" evidence="12">
    <location>
        <begin position="224"/>
        <end position="251"/>
    </location>
</feature>
<feature type="domain" description="PLD phosphodiesterase" evidence="12">
    <location>
        <begin position="445"/>
        <end position="472"/>
    </location>
</feature>
<keyword evidence="7" id="KW-0378">Hydrolase</keyword>
<dbReference type="Pfam" id="PF13091">
    <property type="entry name" value="PLDc_2"/>
    <property type="match status" value="1"/>
</dbReference>
<dbReference type="InterPro" id="IPR001736">
    <property type="entry name" value="PLipase_D/transphosphatidylase"/>
</dbReference>
<evidence type="ECO:0000313" key="14">
    <source>
        <dbReference type="Proteomes" id="UP000325255"/>
    </source>
</evidence>
<dbReference type="InterPro" id="IPR032816">
    <property type="entry name" value="VTT_dom"/>
</dbReference>
<organism evidence="13 14">
    <name type="scientific">Rhodovastum atsumiense</name>
    <dbReference type="NCBI Taxonomy" id="504468"/>
    <lineage>
        <taxon>Bacteria</taxon>
        <taxon>Pseudomonadati</taxon>
        <taxon>Pseudomonadota</taxon>
        <taxon>Alphaproteobacteria</taxon>
        <taxon>Acetobacterales</taxon>
        <taxon>Acetobacteraceae</taxon>
        <taxon>Rhodovastum</taxon>
    </lineage>
</organism>
<dbReference type="InterPro" id="IPR015679">
    <property type="entry name" value="PLipase_D_fam"/>
</dbReference>
<keyword evidence="5" id="KW-0964">Secreted</keyword>
<dbReference type="PANTHER" id="PTHR18896:SF76">
    <property type="entry name" value="PHOSPHOLIPASE"/>
    <property type="match status" value="1"/>
</dbReference>
<evidence type="ECO:0000313" key="13">
    <source>
        <dbReference type="EMBL" id="KAA5608847.1"/>
    </source>
</evidence>
<dbReference type="Pfam" id="PF00614">
    <property type="entry name" value="PLDc"/>
    <property type="match status" value="1"/>
</dbReference>
<gene>
    <name evidence="13" type="ORF">F1189_27060</name>
</gene>
<dbReference type="Pfam" id="PF09335">
    <property type="entry name" value="VTT_dom"/>
    <property type="match status" value="1"/>
</dbReference>
<evidence type="ECO:0000256" key="4">
    <source>
        <dbReference type="ARBA" id="ARBA00018392"/>
    </source>
</evidence>
<dbReference type="Proteomes" id="UP000325255">
    <property type="component" value="Unassembled WGS sequence"/>
</dbReference>
<comment type="function">
    <text evidence="2">Could be a virulence factor.</text>
</comment>
<evidence type="ECO:0000256" key="9">
    <source>
        <dbReference type="ARBA" id="ARBA00029594"/>
    </source>
</evidence>
<evidence type="ECO:0000256" key="7">
    <source>
        <dbReference type="ARBA" id="ARBA00022801"/>
    </source>
</evidence>
<keyword evidence="6" id="KW-0677">Repeat</keyword>
<comment type="catalytic activity">
    <reaction evidence="1">
        <text>a 1,2-diacyl-sn-glycero-3-phosphocholine + H2O = a 1,2-diacyl-sn-glycero-3-phosphate + choline + H(+)</text>
        <dbReference type="Rhea" id="RHEA:14445"/>
        <dbReference type="ChEBI" id="CHEBI:15354"/>
        <dbReference type="ChEBI" id="CHEBI:15377"/>
        <dbReference type="ChEBI" id="CHEBI:15378"/>
        <dbReference type="ChEBI" id="CHEBI:57643"/>
        <dbReference type="ChEBI" id="CHEBI:58608"/>
        <dbReference type="EC" id="3.1.4.4"/>
    </reaction>
</comment>
<dbReference type="PROSITE" id="PS50035">
    <property type="entry name" value="PLD"/>
    <property type="match status" value="2"/>
</dbReference>
<protein>
    <recommendedName>
        <fullName evidence="4">Phospholipase D</fullName>
    </recommendedName>
    <alternativeName>
        <fullName evidence="9">Choline phosphatase</fullName>
    </alternativeName>
</protein>
<dbReference type="EMBL" id="VWPK01000066">
    <property type="protein sequence ID" value="KAA5608847.1"/>
    <property type="molecule type" value="Genomic_DNA"/>
</dbReference>
<keyword evidence="11" id="KW-1133">Transmembrane helix</keyword>
<dbReference type="Gene3D" id="3.30.870.10">
    <property type="entry name" value="Endonuclease Chain A"/>
    <property type="match status" value="2"/>
</dbReference>
<dbReference type="AlphaFoldDB" id="A0A5M6ILP4"/>
<evidence type="ECO:0000256" key="11">
    <source>
        <dbReference type="SAM" id="Phobius"/>
    </source>
</evidence>
<feature type="compositionally biased region" description="Basic and acidic residues" evidence="10">
    <location>
        <begin position="58"/>
        <end position="72"/>
    </location>
</feature>
<evidence type="ECO:0000256" key="6">
    <source>
        <dbReference type="ARBA" id="ARBA00022737"/>
    </source>
</evidence>
<evidence type="ECO:0000256" key="10">
    <source>
        <dbReference type="SAM" id="MobiDB-lite"/>
    </source>
</evidence>
<feature type="transmembrane region" description="Helical" evidence="11">
    <location>
        <begin position="737"/>
        <end position="758"/>
    </location>
</feature>
<dbReference type="CDD" id="cd09143">
    <property type="entry name" value="PLDc_vPLD1_2_like_bac_2"/>
    <property type="match status" value="1"/>
</dbReference>
<evidence type="ECO:0000256" key="2">
    <source>
        <dbReference type="ARBA" id="ARBA00003145"/>
    </source>
</evidence>
<feature type="transmembrane region" description="Helical" evidence="11">
    <location>
        <begin position="662"/>
        <end position="681"/>
    </location>
</feature>
<dbReference type="GO" id="GO:0004630">
    <property type="term" value="F:phospholipase D activity"/>
    <property type="evidence" value="ECO:0007669"/>
    <property type="project" value="UniProtKB-EC"/>
</dbReference>
<dbReference type="PANTHER" id="PTHR18896">
    <property type="entry name" value="PHOSPHOLIPASE D"/>
    <property type="match status" value="1"/>
</dbReference>
<dbReference type="SUPFAM" id="SSF56024">
    <property type="entry name" value="Phospholipase D/nuclease"/>
    <property type="match status" value="2"/>
</dbReference>
<keyword evidence="14" id="KW-1185">Reference proteome</keyword>
<feature type="transmembrane region" description="Helical" evidence="11">
    <location>
        <begin position="626"/>
        <end position="650"/>
    </location>
</feature>
<proteinExistence type="predicted"/>
<feature type="transmembrane region" description="Helical" evidence="11">
    <location>
        <begin position="770"/>
        <end position="791"/>
    </location>
</feature>
<evidence type="ECO:0000256" key="1">
    <source>
        <dbReference type="ARBA" id="ARBA00000798"/>
    </source>
</evidence>
<evidence type="ECO:0000256" key="8">
    <source>
        <dbReference type="ARBA" id="ARBA00023098"/>
    </source>
</evidence>
<dbReference type="GO" id="GO:0005576">
    <property type="term" value="C:extracellular region"/>
    <property type="evidence" value="ECO:0007669"/>
    <property type="project" value="UniProtKB-SubCell"/>
</dbReference>
<evidence type="ECO:0000259" key="12">
    <source>
        <dbReference type="PROSITE" id="PS50035"/>
    </source>
</evidence>
<name>A0A5M6ILP4_9PROT</name>
<keyword evidence="8" id="KW-0443">Lipid metabolism</keyword>
<comment type="caution">
    <text evidence="13">The sequence shown here is derived from an EMBL/GenBank/DDBJ whole genome shotgun (WGS) entry which is preliminary data.</text>
</comment>
<dbReference type="GO" id="GO:0009395">
    <property type="term" value="P:phospholipid catabolic process"/>
    <property type="evidence" value="ECO:0007669"/>
    <property type="project" value="TreeGrafter"/>
</dbReference>
<sequence>MTSFILRPSACPLLRRPRRQDGAGGHGNGRAWPRLQGVTHGVPEHSPTCLRSLLRQSAKGERRHGVGTESRRQHAARGEALSDLALSAPSPRHAAPSPVLVPGRNVWRIAEARRAAVLVDAAAYYAALRAALRAARHSIVIIGWDIDSRTRLVGPAGRAEDGLPETLGAFLAGLAAARPELSIRLLLWDFAMLYTLERETMPALALHWRTPPQVELCLDDTAPPGASHHQKLVVIDDALAFCGGLDLTIRRWDTPAHAPWNPHRVDPAGRPYNPFHDIQMMVDGPAAAALADLARERWAQAACETLPPVVAPEAQGRLWPVCVAAQFEHVTLGIARTGPAHRDRPGIREVQALFADMVAVAERAIYVENQFLTSGRFAQALLQRLRECPALQVLIVAPRTHHTWLEHRTMLAGRIRFMRMLRQGGMHEDRVRLVHPQVQGRGGTAEVMVHAKLMVVDDRLLRVGSANLNNRSMGTDTECDLVIEACGDAGRAAVIGVRNRLLAEHCGSTEAAVAAAIVRAGSLFGGLDAINRDRARCLRPIEDGELDPAETFPAIEAVADPGRPIASSDLLADITAEPPGSHRPWLRAVLLLLATGLLLAAWRFTPLRDLLQPDSVRDLLLRADGAWGAGLALIAFLLLGFLFFPLNVLILGTAAAFGAWPGLAYAAAGGLVSAAATYIAGRRLGPSLLRGVLGPRINRVIRRIDSNGVVAVTMVRLLPVAPFTLVNLAAGAIRVPFIDYMLGTALGLLPGILLMSLLGDRLTRIVTDPGAGDIGIFLLLLGTWGGLSWGLQRLLGRLRRKV</sequence>
<feature type="region of interest" description="Disordered" evidence="10">
    <location>
        <begin position="11"/>
        <end position="32"/>
    </location>
</feature>
<keyword evidence="11" id="KW-0812">Transmembrane</keyword>
<feature type="region of interest" description="Disordered" evidence="10">
    <location>
        <begin position="57"/>
        <end position="78"/>
    </location>
</feature>
<dbReference type="SMART" id="SM00155">
    <property type="entry name" value="PLDc"/>
    <property type="match status" value="2"/>
</dbReference>
<accession>A0A5M6ILP4</accession>
<evidence type="ECO:0000256" key="5">
    <source>
        <dbReference type="ARBA" id="ARBA00022525"/>
    </source>
</evidence>
<dbReference type="InterPro" id="IPR025202">
    <property type="entry name" value="PLD-like_dom"/>
</dbReference>
<dbReference type="OrthoDB" id="8828485at2"/>
<evidence type="ECO:0000256" key="3">
    <source>
        <dbReference type="ARBA" id="ARBA00004613"/>
    </source>
</evidence>
<dbReference type="CDD" id="cd09140">
    <property type="entry name" value="PLDc_vPLD1_2_like_bac_1"/>
    <property type="match status" value="1"/>
</dbReference>
<keyword evidence="11" id="KW-0472">Membrane</keyword>
<reference evidence="13 14" key="1">
    <citation type="submission" date="2019-09" db="EMBL/GenBank/DDBJ databases">
        <title>Genome sequence of Rhodovastum atsumiense, a diverse member of the Acetobacteraceae family of non-sulfur purple photosynthetic bacteria.</title>
        <authorList>
            <person name="Meyer T."/>
            <person name="Kyndt J."/>
        </authorList>
    </citation>
    <scope>NUCLEOTIDE SEQUENCE [LARGE SCALE GENOMIC DNA]</scope>
    <source>
        <strain evidence="13 14">DSM 21279</strain>
    </source>
</reference>
<comment type="subcellular location">
    <subcellularLocation>
        <location evidence="3">Secreted</location>
    </subcellularLocation>
</comment>